<gene>
    <name evidence="1" type="ORF">DS834_02990</name>
</gene>
<sequence>MTKLTEAHIRANKKWDEKNKDRKKYLVYRSQAKSFIRRFATSEDLDELEKIIAEKRKKI</sequence>
<reference evidence="1 2" key="1">
    <citation type="submission" date="2018-07" db="EMBL/GenBank/DDBJ databases">
        <title>Genome sequences of six Lactobacillus spp. isolated from bumble bee guts.</title>
        <authorList>
            <person name="Motta E.V.S."/>
            <person name="Moran N.A."/>
        </authorList>
    </citation>
    <scope>NUCLEOTIDE SEQUENCE [LARGE SCALE GENOMIC DNA]</scope>
    <source>
        <strain evidence="1 2">BI-4G</strain>
    </source>
</reference>
<proteinExistence type="predicted"/>
<comment type="caution">
    <text evidence="1">The sequence shown here is derived from an EMBL/GenBank/DDBJ whole genome shotgun (WGS) entry which is preliminary data.</text>
</comment>
<dbReference type="RefSeq" id="WP_118906834.1">
    <property type="nucleotide sequence ID" value="NZ_QOCU01000002.1"/>
</dbReference>
<accession>A0ABX9LVP2</accession>
<dbReference type="EMBL" id="QOCU01000002">
    <property type="protein sequence ID" value="RHW52866.1"/>
    <property type="molecule type" value="Genomic_DNA"/>
</dbReference>
<evidence type="ECO:0000313" key="1">
    <source>
        <dbReference type="EMBL" id="RHW52866.1"/>
    </source>
</evidence>
<dbReference type="Proteomes" id="UP000283380">
    <property type="component" value="Unassembled WGS sequence"/>
</dbReference>
<evidence type="ECO:0000313" key="2">
    <source>
        <dbReference type="Proteomes" id="UP000283380"/>
    </source>
</evidence>
<evidence type="ECO:0008006" key="3">
    <source>
        <dbReference type="Google" id="ProtNLM"/>
    </source>
</evidence>
<name>A0ABX9LVP2_9LACO</name>
<keyword evidence="2" id="KW-1185">Reference proteome</keyword>
<organism evidence="1 2">
    <name type="scientific">Lactobacillus bombicola</name>
    <dbReference type="NCBI Taxonomy" id="1505723"/>
    <lineage>
        <taxon>Bacteria</taxon>
        <taxon>Bacillati</taxon>
        <taxon>Bacillota</taxon>
        <taxon>Bacilli</taxon>
        <taxon>Lactobacillales</taxon>
        <taxon>Lactobacillaceae</taxon>
        <taxon>Lactobacillus</taxon>
    </lineage>
</organism>
<protein>
    <recommendedName>
        <fullName evidence="3">Phage protein</fullName>
    </recommendedName>
</protein>